<keyword evidence="11" id="KW-1185">Reference proteome</keyword>
<keyword evidence="7 9" id="KW-0472">Membrane</keyword>
<protein>
    <submittedName>
        <fullName evidence="10">Calcium homeostasis modulator family member 2, tandem duplicate 2</fullName>
    </submittedName>
</protein>
<dbReference type="OrthoDB" id="9865653at2759"/>
<dbReference type="Proteomes" id="UP000694546">
    <property type="component" value="Chromosome 15"/>
</dbReference>
<keyword evidence="5 9" id="KW-1133">Transmembrane helix</keyword>
<feature type="transmembrane region" description="Helical" evidence="9">
    <location>
        <begin position="155"/>
        <end position="181"/>
    </location>
</feature>
<feature type="transmembrane region" description="Helical" evidence="9">
    <location>
        <begin position="117"/>
        <end position="134"/>
    </location>
</feature>
<proteinExistence type="inferred from homology"/>
<evidence type="ECO:0000256" key="2">
    <source>
        <dbReference type="ARBA" id="ARBA00008497"/>
    </source>
</evidence>
<dbReference type="PANTHER" id="PTHR32261:SF3">
    <property type="entry name" value="CALCIUM HOMEOSTASIS MODULATOR PROTEIN 2"/>
    <property type="match status" value="1"/>
</dbReference>
<evidence type="ECO:0000256" key="4">
    <source>
        <dbReference type="ARBA" id="ARBA00022692"/>
    </source>
</evidence>
<dbReference type="GO" id="GO:0005261">
    <property type="term" value="F:monoatomic cation channel activity"/>
    <property type="evidence" value="ECO:0007669"/>
    <property type="project" value="TreeGrafter"/>
</dbReference>
<dbReference type="Ensembl" id="ENSGMOT00000019732.2">
    <property type="protein sequence ID" value="ENSGMOP00000019267.2"/>
    <property type="gene ID" value="ENSGMOG00000017930.2"/>
</dbReference>
<evidence type="ECO:0000313" key="11">
    <source>
        <dbReference type="Proteomes" id="UP000694546"/>
    </source>
</evidence>
<gene>
    <name evidence="10" type="primary">calhm2.1</name>
</gene>
<accession>A0A8C4ZR86</accession>
<feature type="transmembrane region" description="Helical" evidence="9">
    <location>
        <begin position="246"/>
        <end position="265"/>
    </location>
</feature>
<evidence type="ECO:0000256" key="5">
    <source>
        <dbReference type="ARBA" id="ARBA00022989"/>
    </source>
</evidence>
<evidence type="ECO:0000256" key="3">
    <source>
        <dbReference type="ARBA" id="ARBA00022448"/>
    </source>
</evidence>
<comment type="similarity">
    <text evidence="2">Belongs to the CALHM family.</text>
</comment>
<reference evidence="10" key="2">
    <citation type="submission" date="2025-09" db="UniProtKB">
        <authorList>
            <consortium name="Ensembl"/>
        </authorList>
    </citation>
    <scope>IDENTIFICATION</scope>
</reference>
<evidence type="ECO:0000313" key="10">
    <source>
        <dbReference type="Ensembl" id="ENSGMOP00000019267.2"/>
    </source>
</evidence>
<dbReference type="OMA" id="LNTHTWN"/>
<keyword evidence="8" id="KW-0407">Ion channel</keyword>
<keyword evidence="4 9" id="KW-0812">Transmembrane</keyword>
<dbReference type="GO" id="GO:1904669">
    <property type="term" value="P:ATP export"/>
    <property type="evidence" value="ECO:0007669"/>
    <property type="project" value="UniProtKB-ARBA"/>
</dbReference>
<organism evidence="10 11">
    <name type="scientific">Gadus morhua</name>
    <name type="common">Atlantic cod</name>
    <dbReference type="NCBI Taxonomy" id="8049"/>
    <lineage>
        <taxon>Eukaryota</taxon>
        <taxon>Metazoa</taxon>
        <taxon>Chordata</taxon>
        <taxon>Craniata</taxon>
        <taxon>Vertebrata</taxon>
        <taxon>Euteleostomi</taxon>
        <taxon>Actinopterygii</taxon>
        <taxon>Neopterygii</taxon>
        <taxon>Teleostei</taxon>
        <taxon>Neoteleostei</taxon>
        <taxon>Acanthomorphata</taxon>
        <taxon>Zeiogadaria</taxon>
        <taxon>Gadariae</taxon>
        <taxon>Gadiformes</taxon>
        <taxon>Gadoidei</taxon>
        <taxon>Gadidae</taxon>
        <taxon>Gadus</taxon>
    </lineage>
</organism>
<evidence type="ECO:0000256" key="1">
    <source>
        <dbReference type="ARBA" id="ARBA00004141"/>
    </source>
</evidence>
<feature type="transmembrane region" description="Helical" evidence="9">
    <location>
        <begin position="84"/>
        <end position="105"/>
    </location>
</feature>
<dbReference type="GO" id="GO:0005886">
    <property type="term" value="C:plasma membrane"/>
    <property type="evidence" value="ECO:0007669"/>
    <property type="project" value="TreeGrafter"/>
</dbReference>
<dbReference type="AlphaFoldDB" id="A0A8C4ZR86"/>
<dbReference type="InterPro" id="IPR029569">
    <property type="entry name" value="CALHM"/>
</dbReference>
<name>A0A8C4ZR86_GADMO</name>
<keyword evidence="3" id="KW-0813">Transport</keyword>
<dbReference type="Pfam" id="PF14798">
    <property type="entry name" value="Ca_hom_mod"/>
    <property type="match status" value="1"/>
</dbReference>
<keyword evidence="6" id="KW-0406">Ion transport</keyword>
<comment type="subcellular location">
    <subcellularLocation>
        <location evidence="1">Membrane</location>
        <topology evidence="1">Multi-pass membrane protein</topology>
    </subcellularLocation>
</comment>
<evidence type="ECO:0000256" key="8">
    <source>
        <dbReference type="ARBA" id="ARBA00023303"/>
    </source>
</evidence>
<dbReference type="PANTHER" id="PTHR32261">
    <property type="entry name" value="CALCIUM HOMEOSTASIS MODULATOR PROTEIN"/>
    <property type="match status" value="1"/>
</dbReference>
<evidence type="ECO:0000256" key="7">
    <source>
        <dbReference type="ARBA" id="ARBA00023136"/>
    </source>
</evidence>
<reference evidence="10" key="1">
    <citation type="submission" date="2025-08" db="UniProtKB">
        <authorList>
            <consortium name="Ensembl"/>
        </authorList>
    </citation>
    <scope>IDENTIFICATION</scope>
</reference>
<dbReference type="GeneTree" id="ENSGT01030000234610"/>
<sequence length="379" mass="42304">MPYDHPSTVNHSACLNQLDHLKSLHTPASTLHHPLSSTHHSLPSVLLRPPPSNPPPGSKMAAAALVTENFKFVSLFFKSKDVMIFNGLIALGTVASQTAYNVFAFSCPCSPERNHRYGLAAIGVPALVFFLLGVMMNRSTWDLLSECRLRRCRRLAAVSVFAVMGNILGRAAIAPVTWVLISLLQGEAYMCALSEFVDPDTLEEFPKEGRNVIQLMAKFPCRGTVPSELLPFWEEIERRLKYESQLLGWLIVAAMAVVVFLMLCAKRCCSPFGSQQEEYWSRFHASEQDLFKRTAAVHANLVAAENVKSFFGFVALDDEEKAQVEEHAGASTPVQSEDWNRVAGVYLYRENGGVPLYSRLHKWARYHVDNNTEGMEKLS</sequence>
<evidence type="ECO:0000256" key="9">
    <source>
        <dbReference type="SAM" id="Phobius"/>
    </source>
</evidence>
<evidence type="ECO:0000256" key="6">
    <source>
        <dbReference type="ARBA" id="ARBA00023065"/>
    </source>
</evidence>